<accession>A0AAP2YYN0</accession>
<dbReference type="EMBL" id="JAOPKA010000003">
    <property type="protein sequence ID" value="MCU4741220.1"/>
    <property type="molecule type" value="Genomic_DNA"/>
</dbReference>
<gene>
    <name evidence="2" type="ORF">OB960_07380</name>
</gene>
<organism evidence="2 3">
    <name type="scientific">Natronoglomus mannanivorans</name>
    <dbReference type="NCBI Taxonomy" id="2979990"/>
    <lineage>
        <taxon>Archaea</taxon>
        <taxon>Methanobacteriati</taxon>
        <taxon>Methanobacteriota</taxon>
        <taxon>Stenosarchaea group</taxon>
        <taxon>Halobacteria</taxon>
        <taxon>Halobacteriales</taxon>
        <taxon>Natrialbaceae</taxon>
        <taxon>Natronoglomus</taxon>
    </lineage>
</organism>
<evidence type="ECO:0000313" key="2">
    <source>
        <dbReference type="EMBL" id="MCU4741220.1"/>
    </source>
</evidence>
<dbReference type="AlphaFoldDB" id="A0AAP2YYN0"/>
<proteinExistence type="predicted"/>
<dbReference type="RefSeq" id="WP_338003049.1">
    <property type="nucleotide sequence ID" value="NZ_JAOPKA010000003.1"/>
</dbReference>
<reference evidence="2" key="1">
    <citation type="submission" date="2022-09" db="EMBL/GenBank/DDBJ databases">
        <title>Enrichment on poylsaccharides allowed isolation of novel metabolic and taxonomic groups of Haloarchaea.</title>
        <authorList>
            <person name="Sorokin D.Y."/>
            <person name="Elcheninov A.G."/>
            <person name="Khizhniak T.V."/>
            <person name="Kolganova T.V."/>
            <person name="Kublanov I.V."/>
        </authorList>
    </citation>
    <scope>NUCLEOTIDE SEQUENCE</scope>
    <source>
        <strain evidence="2">AArc-xg1-1</strain>
    </source>
</reference>
<feature type="compositionally biased region" description="Polar residues" evidence="1">
    <location>
        <begin position="7"/>
        <end position="27"/>
    </location>
</feature>
<evidence type="ECO:0000256" key="1">
    <source>
        <dbReference type="SAM" id="MobiDB-lite"/>
    </source>
</evidence>
<dbReference type="Proteomes" id="UP001321018">
    <property type="component" value="Unassembled WGS sequence"/>
</dbReference>
<comment type="caution">
    <text evidence="2">The sequence shown here is derived from an EMBL/GenBank/DDBJ whole genome shotgun (WGS) entry which is preliminary data.</text>
</comment>
<protein>
    <submittedName>
        <fullName evidence="2">Uncharacterized protein</fullName>
    </submittedName>
</protein>
<name>A0AAP2YYN0_9EURY</name>
<evidence type="ECO:0000313" key="3">
    <source>
        <dbReference type="Proteomes" id="UP001321018"/>
    </source>
</evidence>
<feature type="region of interest" description="Disordered" evidence="1">
    <location>
        <begin position="1"/>
        <end position="43"/>
    </location>
</feature>
<feature type="compositionally biased region" description="Low complexity" evidence="1">
    <location>
        <begin position="28"/>
        <end position="43"/>
    </location>
</feature>
<sequence>MVVGVETKQSFIDDNGRNEGQNQMAESQPQQGRQQQRNQQQRF</sequence>